<dbReference type="Proteomes" id="UP001249959">
    <property type="component" value="Unassembled WGS sequence"/>
</dbReference>
<keyword evidence="2" id="KW-0808">Transferase</keyword>
<evidence type="ECO:0000313" key="2">
    <source>
        <dbReference type="EMBL" id="MDU0808679.1"/>
    </source>
</evidence>
<evidence type="ECO:0000259" key="1">
    <source>
        <dbReference type="Pfam" id="PF00534"/>
    </source>
</evidence>
<gene>
    <name evidence="2" type="ORF">PQG45_06505</name>
</gene>
<dbReference type="EC" id="2.4.-.-" evidence="2"/>
<dbReference type="SUPFAM" id="SSF53756">
    <property type="entry name" value="UDP-Glycosyltransferase/glycogen phosphorylase"/>
    <property type="match status" value="1"/>
</dbReference>
<dbReference type="InterPro" id="IPR001296">
    <property type="entry name" value="Glyco_trans_1"/>
</dbReference>
<name>A0ABU3TS42_9BACT</name>
<evidence type="ECO:0000313" key="3">
    <source>
        <dbReference type="Proteomes" id="UP001249959"/>
    </source>
</evidence>
<accession>A0ABU3TS42</accession>
<dbReference type="EMBL" id="JAVNWW010000002">
    <property type="protein sequence ID" value="MDU0808679.1"/>
    <property type="molecule type" value="Genomic_DNA"/>
</dbReference>
<organism evidence="2 3">
    <name type="scientific">Aquirufa regiilacus</name>
    <dbReference type="NCBI Taxonomy" id="3024868"/>
    <lineage>
        <taxon>Bacteria</taxon>
        <taxon>Pseudomonadati</taxon>
        <taxon>Bacteroidota</taxon>
        <taxon>Cytophagia</taxon>
        <taxon>Cytophagales</taxon>
        <taxon>Flectobacillaceae</taxon>
        <taxon>Aquirufa</taxon>
    </lineage>
</organism>
<keyword evidence="2" id="KW-0328">Glycosyltransferase</keyword>
<dbReference type="GO" id="GO:0016757">
    <property type="term" value="F:glycosyltransferase activity"/>
    <property type="evidence" value="ECO:0007669"/>
    <property type="project" value="UniProtKB-KW"/>
</dbReference>
<proteinExistence type="predicted"/>
<reference evidence="2 3" key="1">
    <citation type="submission" date="2023-09" db="EMBL/GenBank/DDBJ databases">
        <title>Aquirufa genomes.</title>
        <authorList>
            <person name="Pitt A."/>
        </authorList>
    </citation>
    <scope>NUCLEOTIDE SEQUENCE [LARGE SCALE GENOMIC DNA]</scope>
    <source>
        <strain evidence="2 3">LEOWEIH-7C</strain>
    </source>
</reference>
<dbReference type="Pfam" id="PF00534">
    <property type="entry name" value="Glycos_transf_1"/>
    <property type="match status" value="1"/>
</dbReference>
<keyword evidence="3" id="KW-1185">Reference proteome</keyword>
<comment type="caution">
    <text evidence="2">The sequence shown here is derived from an EMBL/GenBank/DDBJ whole genome shotgun (WGS) entry which is preliminary data.</text>
</comment>
<sequence length="382" mass="42221">MKQRLLLFDTILDGHHPEYLIHLIGYYSSRPEVDVIVATGASFQEEFTKRQKAEQLVWGDNIQFYSIPEHLIVKGNILLRSLREWNLMLAIAKETQANQAVLMYMDYFPLGAIMGNKAAVPVAGISFRPPREIQGPFDFVKHKMWQSMLASGQITRVFSLVHSAVPVLNALAGERRALPLADPVIQLPLSASQIADFRLKHAIPNDKKVYLNFGQLDQRKGIEGFLLACKQKSPAELNQICLLLAGPIEPAYQAHIESLLGELPDLEVIKLFDHLHYPTIELCFEVADVVLVTYQGHMGMSSVLIRAALAGKPVIGTSMGTIGATIDAYQLGLSIDPSNAFEFAQALTGKLKTNAALQSEFVRQNSVEAFTLTIAQGIESLS</sequence>
<dbReference type="Gene3D" id="3.40.50.2000">
    <property type="entry name" value="Glycogen Phosphorylase B"/>
    <property type="match status" value="1"/>
</dbReference>
<feature type="domain" description="Glycosyl transferase family 1" evidence="1">
    <location>
        <begin position="197"/>
        <end position="352"/>
    </location>
</feature>
<dbReference type="RefSeq" id="WP_316070517.1">
    <property type="nucleotide sequence ID" value="NZ_JAVNWW010000002.1"/>
</dbReference>
<protein>
    <submittedName>
        <fullName evidence="2">Glycosyltransferase</fullName>
        <ecNumber evidence="2">2.4.-.-</ecNumber>
    </submittedName>
</protein>